<evidence type="ECO:0000313" key="3">
    <source>
        <dbReference type="EMBL" id="KAL3820121.1"/>
    </source>
</evidence>
<proteinExistence type="predicted"/>
<organism evidence="3 4">
    <name type="scientific">Penstemon smallii</name>
    <dbReference type="NCBI Taxonomy" id="265156"/>
    <lineage>
        <taxon>Eukaryota</taxon>
        <taxon>Viridiplantae</taxon>
        <taxon>Streptophyta</taxon>
        <taxon>Embryophyta</taxon>
        <taxon>Tracheophyta</taxon>
        <taxon>Spermatophyta</taxon>
        <taxon>Magnoliopsida</taxon>
        <taxon>eudicotyledons</taxon>
        <taxon>Gunneridae</taxon>
        <taxon>Pentapetalae</taxon>
        <taxon>asterids</taxon>
        <taxon>lamiids</taxon>
        <taxon>Lamiales</taxon>
        <taxon>Plantaginaceae</taxon>
        <taxon>Cheloneae</taxon>
        <taxon>Penstemon</taxon>
    </lineage>
</organism>
<dbReference type="PANTHER" id="PTHR35719">
    <property type="entry name" value="OS01G0680600 PROTEIN"/>
    <property type="match status" value="1"/>
</dbReference>
<keyword evidence="2" id="KW-0812">Transmembrane</keyword>
<keyword evidence="4" id="KW-1185">Reference proteome</keyword>
<evidence type="ECO:0008006" key="5">
    <source>
        <dbReference type="Google" id="ProtNLM"/>
    </source>
</evidence>
<evidence type="ECO:0000256" key="2">
    <source>
        <dbReference type="SAM" id="Phobius"/>
    </source>
</evidence>
<accession>A0ABD3S6P3</accession>
<feature type="compositionally biased region" description="Basic residues" evidence="1">
    <location>
        <begin position="168"/>
        <end position="190"/>
    </location>
</feature>
<protein>
    <recommendedName>
        <fullName evidence="5">Transmembrane protein</fullName>
    </recommendedName>
</protein>
<keyword evidence="2" id="KW-1133">Transmembrane helix</keyword>
<gene>
    <name evidence="3" type="ORF">ACJIZ3_006026</name>
</gene>
<dbReference type="PANTHER" id="PTHR35719:SF5">
    <property type="entry name" value="T6K12.7 PROTEIN"/>
    <property type="match status" value="1"/>
</dbReference>
<name>A0ABD3S6P3_9LAMI</name>
<dbReference type="EMBL" id="JBJXBP010000007">
    <property type="protein sequence ID" value="KAL3820121.1"/>
    <property type="molecule type" value="Genomic_DNA"/>
</dbReference>
<keyword evidence="2" id="KW-0472">Membrane</keyword>
<sequence>MGSQLFQFFNPFSIPISHNYSPNFSINNNKTISPIFYGDVRWDWIANVNPNQRSRFRDAYVTDDYDEEDEFWFRNTAKQRVWWSNDFYEDDDDDEEFGFELGSISFHWILKVFRAFGWMIPAVVMSLLLGTGPNAIIMTLALPLAQSALSLVTDTLWGRSSESEGPRPRTKSKKRPFSRAKTNTRARKEKGNRTQSGDYKSWVAANNEKGGSRNFGGWDELDGHMRVNNAAQGVKNANESRVEEERVQISRRTKGDTPLLVRLLIATFPFLGFWTKLL</sequence>
<feature type="region of interest" description="Disordered" evidence="1">
    <location>
        <begin position="158"/>
        <end position="196"/>
    </location>
</feature>
<reference evidence="3 4" key="1">
    <citation type="submission" date="2024-12" db="EMBL/GenBank/DDBJ databases">
        <title>The unique morphological basis and parallel evolutionary history of personate flowers in Penstemon.</title>
        <authorList>
            <person name="Depatie T.H."/>
            <person name="Wessinger C.A."/>
        </authorList>
    </citation>
    <scope>NUCLEOTIDE SEQUENCE [LARGE SCALE GENOMIC DNA]</scope>
    <source>
        <strain evidence="3">WTNN_2</strain>
        <tissue evidence="3">Leaf</tissue>
    </source>
</reference>
<evidence type="ECO:0000313" key="4">
    <source>
        <dbReference type="Proteomes" id="UP001634393"/>
    </source>
</evidence>
<feature type="transmembrane region" description="Helical" evidence="2">
    <location>
        <begin position="112"/>
        <end position="129"/>
    </location>
</feature>
<evidence type="ECO:0000256" key="1">
    <source>
        <dbReference type="SAM" id="MobiDB-lite"/>
    </source>
</evidence>
<feature type="transmembrane region" description="Helical" evidence="2">
    <location>
        <begin position="259"/>
        <end position="277"/>
    </location>
</feature>
<comment type="caution">
    <text evidence="3">The sequence shown here is derived from an EMBL/GenBank/DDBJ whole genome shotgun (WGS) entry which is preliminary data.</text>
</comment>
<dbReference type="AlphaFoldDB" id="A0ABD3S6P3"/>
<dbReference type="Proteomes" id="UP001634393">
    <property type="component" value="Unassembled WGS sequence"/>
</dbReference>